<reference evidence="1" key="1">
    <citation type="submission" date="2023-03" db="EMBL/GenBank/DDBJ databases">
        <title>Chromosome-scale reference genome and RAD-based genetic map of yellow starthistle (Centaurea solstitialis) reveal putative structural variation and QTLs associated with invader traits.</title>
        <authorList>
            <person name="Reatini B."/>
            <person name="Cang F.A."/>
            <person name="Jiang Q."/>
            <person name="Mckibben M.T.W."/>
            <person name="Barker M.S."/>
            <person name="Rieseberg L.H."/>
            <person name="Dlugosch K.M."/>
        </authorList>
    </citation>
    <scope>NUCLEOTIDE SEQUENCE</scope>
    <source>
        <strain evidence="1">CAN-66</strain>
        <tissue evidence="1">Leaf</tissue>
    </source>
</reference>
<dbReference type="Proteomes" id="UP001172457">
    <property type="component" value="Chromosome 7"/>
</dbReference>
<dbReference type="EMBL" id="JARYMX010000007">
    <property type="protein sequence ID" value="KAJ9542275.1"/>
    <property type="molecule type" value="Genomic_DNA"/>
</dbReference>
<protein>
    <submittedName>
        <fullName evidence="1">Uncharacterized protein</fullName>
    </submittedName>
</protein>
<keyword evidence="2" id="KW-1185">Reference proteome</keyword>
<dbReference type="AlphaFoldDB" id="A0AA38STV8"/>
<organism evidence="1 2">
    <name type="scientific">Centaurea solstitialis</name>
    <name type="common">yellow star-thistle</name>
    <dbReference type="NCBI Taxonomy" id="347529"/>
    <lineage>
        <taxon>Eukaryota</taxon>
        <taxon>Viridiplantae</taxon>
        <taxon>Streptophyta</taxon>
        <taxon>Embryophyta</taxon>
        <taxon>Tracheophyta</taxon>
        <taxon>Spermatophyta</taxon>
        <taxon>Magnoliopsida</taxon>
        <taxon>eudicotyledons</taxon>
        <taxon>Gunneridae</taxon>
        <taxon>Pentapetalae</taxon>
        <taxon>asterids</taxon>
        <taxon>campanulids</taxon>
        <taxon>Asterales</taxon>
        <taxon>Asteraceae</taxon>
        <taxon>Carduoideae</taxon>
        <taxon>Cardueae</taxon>
        <taxon>Centaureinae</taxon>
        <taxon>Centaurea</taxon>
    </lineage>
</organism>
<gene>
    <name evidence="1" type="ORF">OSB04_028781</name>
</gene>
<proteinExistence type="predicted"/>
<evidence type="ECO:0000313" key="2">
    <source>
        <dbReference type="Proteomes" id="UP001172457"/>
    </source>
</evidence>
<accession>A0AA38STV8</accession>
<name>A0AA38STV8_9ASTR</name>
<comment type="caution">
    <text evidence="1">The sequence shown here is derived from an EMBL/GenBank/DDBJ whole genome shotgun (WGS) entry which is preliminary data.</text>
</comment>
<sequence length="75" mass="9056">MKIQCSYDEATMKTMRIRCNYDEDDEDTMRYDEATMKKVSNENDINLKEYENQSQPIISGQSYMRLTFVYKIIYD</sequence>
<evidence type="ECO:0000313" key="1">
    <source>
        <dbReference type="EMBL" id="KAJ9542275.1"/>
    </source>
</evidence>